<keyword evidence="6 8" id="KW-0808">Transferase</keyword>
<dbReference type="HAMAP" id="MF_00056">
    <property type="entry name" value="KDO8P_synth"/>
    <property type="match status" value="1"/>
</dbReference>
<evidence type="ECO:0000256" key="1">
    <source>
        <dbReference type="ARBA" id="ARBA00004496"/>
    </source>
</evidence>
<dbReference type="EC" id="2.5.1.55" evidence="8"/>
<dbReference type="PANTHER" id="PTHR21057">
    <property type="entry name" value="PHOSPHO-2-DEHYDRO-3-DEOXYHEPTONATE ALDOLASE"/>
    <property type="match status" value="1"/>
</dbReference>
<keyword evidence="8" id="KW-0448">Lipopolysaccharide biosynthesis</keyword>
<gene>
    <name evidence="8 10" type="primary">kdsA</name>
    <name evidence="10" type="ORF">MRX98_16470</name>
</gene>
<dbReference type="NCBIfam" id="TIGR01362">
    <property type="entry name" value="KDO8P_synth"/>
    <property type="match status" value="1"/>
</dbReference>
<evidence type="ECO:0000256" key="2">
    <source>
        <dbReference type="ARBA" id="ARBA00004756"/>
    </source>
</evidence>
<dbReference type="RefSeq" id="WP_246912498.1">
    <property type="nucleotide sequence ID" value="NZ_JALJRB010000022.1"/>
</dbReference>
<dbReference type="EMBL" id="JALJRB010000022">
    <property type="protein sequence ID" value="MCJ8502180.1"/>
    <property type="molecule type" value="Genomic_DNA"/>
</dbReference>
<sequence length="277" mass="30256">MQTIVHIENVHIGQGMPLAIVAGPCVIEDEDTTRRIAERLKDLAARLQMPLIFKASFDKANRTSIHSYRGPGLEKGLRLLETIRTQCELPVLSDVHEIAQVVPAAQVLDVLQIPAFLCRQTDFLLAVARTGKPVNIKKGQFLAPWDIANIVDKIASAGNRRILLTERGAMFGYNNLVVDFRSIPIMQQQTGMPVIFDATHSVQLPGGAGSSSGGQREHAPVLARAAVAAGADAVFMEVHPDPDKALCDGPNSLPLDTLEPFWRQLQAIRRILHDGDD</sequence>
<dbReference type="AlphaFoldDB" id="A0AA41R6L9"/>
<comment type="pathway">
    <text evidence="3 8">Carbohydrate biosynthesis; 3-deoxy-D-manno-octulosonate biosynthesis; 3-deoxy-D-manno-octulosonate from D-ribulose 5-phosphate: step 2/3.</text>
</comment>
<dbReference type="NCBIfam" id="NF003543">
    <property type="entry name" value="PRK05198.1"/>
    <property type="match status" value="1"/>
</dbReference>
<feature type="domain" description="DAHP synthetase I/KDSA" evidence="9">
    <location>
        <begin position="4"/>
        <end position="267"/>
    </location>
</feature>
<organism evidence="10 11">
    <name type="scientific">Desulfatitalea alkaliphila</name>
    <dbReference type="NCBI Taxonomy" id="2929485"/>
    <lineage>
        <taxon>Bacteria</taxon>
        <taxon>Pseudomonadati</taxon>
        <taxon>Thermodesulfobacteriota</taxon>
        <taxon>Desulfobacteria</taxon>
        <taxon>Desulfobacterales</taxon>
        <taxon>Desulfosarcinaceae</taxon>
        <taxon>Desulfatitalea</taxon>
    </lineage>
</organism>
<dbReference type="InterPro" id="IPR006218">
    <property type="entry name" value="DAHP1/KDSA"/>
</dbReference>
<comment type="subcellular location">
    <subcellularLocation>
        <location evidence="1 8">Cytoplasm</location>
    </subcellularLocation>
</comment>
<dbReference type="InterPro" id="IPR013785">
    <property type="entry name" value="Aldolase_TIM"/>
</dbReference>
<dbReference type="Gene3D" id="3.20.20.70">
    <property type="entry name" value="Aldolase class I"/>
    <property type="match status" value="1"/>
</dbReference>
<dbReference type="GO" id="GO:0008676">
    <property type="term" value="F:3-deoxy-8-phosphooctulonate synthase activity"/>
    <property type="evidence" value="ECO:0007669"/>
    <property type="project" value="UniProtKB-UniRule"/>
</dbReference>
<protein>
    <recommendedName>
        <fullName evidence="8">2-dehydro-3-deoxyphosphooctonate aldolase</fullName>
        <ecNumber evidence="8">2.5.1.55</ecNumber>
    </recommendedName>
    <alternativeName>
        <fullName evidence="8">3-deoxy-D-manno-octulosonic acid 8-phosphate synthase</fullName>
    </alternativeName>
    <alternativeName>
        <fullName evidence="8">KDO-8-phosphate synthase</fullName>
        <shortName evidence="8">KDO 8-P synthase</shortName>
        <shortName evidence="8">KDOPS</shortName>
    </alternativeName>
    <alternativeName>
        <fullName evidence="8">Phospho-2-dehydro-3-deoxyoctonate aldolase</fullName>
    </alternativeName>
</protein>
<evidence type="ECO:0000256" key="7">
    <source>
        <dbReference type="ARBA" id="ARBA00049112"/>
    </source>
</evidence>
<comment type="pathway">
    <text evidence="2">Bacterial outer membrane biogenesis; lipopolysaccharide biosynthesis.</text>
</comment>
<keyword evidence="5 8" id="KW-0963">Cytoplasm</keyword>
<proteinExistence type="inferred from homology"/>
<accession>A0AA41R6L9</accession>
<dbReference type="InterPro" id="IPR006269">
    <property type="entry name" value="KDO8P_synthase"/>
</dbReference>
<dbReference type="GO" id="GO:0005737">
    <property type="term" value="C:cytoplasm"/>
    <property type="evidence" value="ECO:0007669"/>
    <property type="project" value="UniProtKB-SubCell"/>
</dbReference>
<reference evidence="10" key="1">
    <citation type="submission" date="2022-04" db="EMBL/GenBank/DDBJ databases">
        <title>Desulfatitalea alkaliphila sp. nov., a novel anaerobic sulfate-reducing bacterium isolated from terrestrial mud volcano, Taman Peninsula, Russia.</title>
        <authorList>
            <person name="Khomyakova M.A."/>
            <person name="Merkel A.Y."/>
            <person name="Slobodkin A.I."/>
        </authorList>
    </citation>
    <scope>NUCLEOTIDE SEQUENCE</scope>
    <source>
        <strain evidence="10">M08but</strain>
    </source>
</reference>
<evidence type="ECO:0000313" key="10">
    <source>
        <dbReference type="EMBL" id="MCJ8502180.1"/>
    </source>
</evidence>
<dbReference type="SUPFAM" id="SSF51569">
    <property type="entry name" value="Aldolase"/>
    <property type="match status" value="1"/>
</dbReference>
<name>A0AA41R6L9_9BACT</name>
<keyword evidence="11" id="KW-1185">Reference proteome</keyword>
<dbReference type="Proteomes" id="UP001165427">
    <property type="component" value="Unassembled WGS sequence"/>
</dbReference>
<comment type="similarity">
    <text evidence="4 8">Belongs to the KdsA family.</text>
</comment>
<evidence type="ECO:0000256" key="8">
    <source>
        <dbReference type="HAMAP-Rule" id="MF_00056"/>
    </source>
</evidence>
<dbReference type="Pfam" id="PF00793">
    <property type="entry name" value="DAHP_synth_1"/>
    <property type="match status" value="1"/>
</dbReference>
<evidence type="ECO:0000256" key="4">
    <source>
        <dbReference type="ARBA" id="ARBA00010499"/>
    </source>
</evidence>
<evidence type="ECO:0000256" key="5">
    <source>
        <dbReference type="ARBA" id="ARBA00022490"/>
    </source>
</evidence>
<comment type="catalytic activity">
    <reaction evidence="7 8">
        <text>D-arabinose 5-phosphate + phosphoenolpyruvate + H2O = 3-deoxy-alpha-D-manno-2-octulosonate-8-phosphate + phosphate</text>
        <dbReference type="Rhea" id="RHEA:14053"/>
        <dbReference type="ChEBI" id="CHEBI:15377"/>
        <dbReference type="ChEBI" id="CHEBI:43474"/>
        <dbReference type="ChEBI" id="CHEBI:57693"/>
        <dbReference type="ChEBI" id="CHEBI:58702"/>
        <dbReference type="ChEBI" id="CHEBI:85985"/>
        <dbReference type="EC" id="2.5.1.55"/>
    </reaction>
</comment>
<comment type="caution">
    <text evidence="10">The sequence shown here is derived from an EMBL/GenBank/DDBJ whole genome shotgun (WGS) entry which is preliminary data.</text>
</comment>
<evidence type="ECO:0000313" key="11">
    <source>
        <dbReference type="Proteomes" id="UP001165427"/>
    </source>
</evidence>
<evidence type="ECO:0000259" key="9">
    <source>
        <dbReference type="Pfam" id="PF00793"/>
    </source>
</evidence>
<evidence type="ECO:0000256" key="3">
    <source>
        <dbReference type="ARBA" id="ARBA00004845"/>
    </source>
</evidence>
<evidence type="ECO:0000256" key="6">
    <source>
        <dbReference type="ARBA" id="ARBA00022679"/>
    </source>
</evidence>
<dbReference type="GO" id="GO:0019294">
    <property type="term" value="P:keto-3-deoxy-D-manno-octulosonic acid biosynthetic process"/>
    <property type="evidence" value="ECO:0007669"/>
    <property type="project" value="UniProtKB-UniRule"/>
</dbReference>